<evidence type="ECO:0000313" key="3">
    <source>
        <dbReference type="Proteomes" id="UP000595140"/>
    </source>
</evidence>
<accession>A0A484N629</accession>
<organism evidence="2 3">
    <name type="scientific">Cuscuta campestris</name>
    <dbReference type="NCBI Taxonomy" id="132261"/>
    <lineage>
        <taxon>Eukaryota</taxon>
        <taxon>Viridiplantae</taxon>
        <taxon>Streptophyta</taxon>
        <taxon>Embryophyta</taxon>
        <taxon>Tracheophyta</taxon>
        <taxon>Spermatophyta</taxon>
        <taxon>Magnoliopsida</taxon>
        <taxon>eudicotyledons</taxon>
        <taxon>Gunneridae</taxon>
        <taxon>Pentapetalae</taxon>
        <taxon>asterids</taxon>
        <taxon>lamiids</taxon>
        <taxon>Solanales</taxon>
        <taxon>Convolvulaceae</taxon>
        <taxon>Cuscuteae</taxon>
        <taxon>Cuscuta</taxon>
        <taxon>Cuscuta subgen. Grammica</taxon>
        <taxon>Cuscuta sect. Cleistogrammica</taxon>
    </lineage>
</organism>
<protein>
    <submittedName>
        <fullName evidence="2">Uncharacterized protein</fullName>
    </submittedName>
</protein>
<dbReference type="AlphaFoldDB" id="A0A484N629"/>
<feature type="region of interest" description="Disordered" evidence="1">
    <location>
        <begin position="1"/>
        <end position="39"/>
    </location>
</feature>
<dbReference type="EMBL" id="OOIL02006049">
    <property type="protein sequence ID" value="VFQ96520.1"/>
    <property type="molecule type" value="Genomic_DNA"/>
</dbReference>
<feature type="region of interest" description="Disordered" evidence="1">
    <location>
        <begin position="70"/>
        <end position="117"/>
    </location>
</feature>
<evidence type="ECO:0000313" key="2">
    <source>
        <dbReference type="EMBL" id="VFQ96520.1"/>
    </source>
</evidence>
<reference evidence="2 3" key="1">
    <citation type="submission" date="2018-04" db="EMBL/GenBank/DDBJ databases">
        <authorList>
            <person name="Vogel A."/>
        </authorList>
    </citation>
    <scope>NUCLEOTIDE SEQUENCE [LARGE SCALE GENOMIC DNA]</scope>
</reference>
<sequence length="117" mass="12822">MVNRRSNTVDRHSTPESDELNQSTVDRRAKRSTVPSPVTSRVAIATLPEAWQGSTRGPLDLDFSQLPLSWSGLPLPKVGTERTTRLRKSLGGRPARGGPRMTKPAEAERVPLPGWPS</sequence>
<evidence type="ECO:0000256" key="1">
    <source>
        <dbReference type="SAM" id="MobiDB-lite"/>
    </source>
</evidence>
<keyword evidence="3" id="KW-1185">Reference proteome</keyword>
<gene>
    <name evidence="2" type="ORF">CCAM_LOCUS38296</name>
</gene>
<dbReference type="Proteomes" id="UP000595140">
    <property type="component" value="Unassembled WGS sequence"/>
</dbReference>
<proteinExistence type="predicted"/>
<name>A0A484N629_9ASTE</name>